<gene>
    <name evidence="7" type="ORF">EDD28_2335</name>
</gene>
<dbReference type="PROSITE" id="PS50850">
    <property type="entry name" value="MFS"/>
    <property type="match status" value="1"/>
</dbReference>
<keyword evidence="2 5" id="KW-0812">Transmembrane</keyword>
<comment type="subcellular location">
    <subcellularLocation>
        <location evidence="1">Cell membrane</location>
        <topology evidence="1">Multi-pass membrane protein</topology>
    </subcellularLocation>
</comment>
<dbReference type="Pfam" id="PF07690">
    <property type="entry name" value="MFS_1"/>
    <property type="match status" value="1"/>
</dbReference>
<keyword evidence="4 5" id="KW-0472">Membrane</keyword>
<evidence type="ECO:0000256" key="4">
    <source>
        <dbReference type="ARBA" id="ARBA00023136"/>
    </source>
</evidence>
<dbReference type="GO" id="GO:0022857">
    <property type="term" value="F:transmembrane transporter activity"/>
    <property type="evidence" value="ECO:0007669"/>
    <property type="project" value="InterPro"/>
</dbReference>
<feature type="transmembrane region" description="Helical" evidence="5">
    <location>
        <begin position="136"/>
        <end position="157"/>
    </location>
</feature>
<evidence type="ECO:0000256" key="1">
    <source>
        <dbReference type="ARBA" id="ARBA00004651"/>
    </source>
</evidence>
<accession>A0A3N2DD66</accession>
<evidence type="ECO:0000313" key="8">
    <source>
        <dbReference type="Proteomes" id="UP000275356"/>
    </source>
</evidence>
<evidence type="ECO:0000256" key="3">
    <source>
        <dbReference type="ARBA" id="ARBA00022989"/>
    </source>
</evidence>
<dbReference type="Gene3D" id="1.20.1250.20">
    <property type="entry name" value="MFS general substrate transporter like domains"/>
    <property type="match status" value="2"/>
</dbReference>
<organism evidence="7 8">
    <name type="scientific">Salana multivorans</name>
    <dbReference type="NCBI Taxonomy" id="120377"/>
    <lineage>
        <taxon>Bacteria</taxon>
        <taxon>Bacillati</taxon>
        <taxon>Actinomycetota</taxon>
        <taxon>Actinomycetes</taxon>
        <taxon>Micrococcales</taxon>
        <taxon>Beutenbergiaceae</taxon>
        <taxon>Salana</taxon>
    </lineage>
</organism>
<evidence type="ECO:0000256" key="5">
    <source>
        <dbReference type="SAM" id="Phobius"/>
    </source>
</evidence>
<evidence type="ECO:0000313" key="7">
    <source>
        <dbReference type="EMBL" id="ROR97729.1"/>
    </source>
</evidence>
<feature type="transmembrane region" description="Helical" evidence="5">
    <location>
        <begin position="52"/>
        <end position="72"/>
    </location>
</feature>
<dbReference type="EMBL" id="RKHQ01000001">
    <property type="protein sequence ID" value="ROR97729.1"/>
    <property type="molecule type" value="Genomic_DNA"/>
</dbReference>
<dbReference type="CDD" id="cd17353">
    <property type="entry name" value="MFS_OFA_like"/>
    <property type="match status" value="1"/>
</dbReference>
<dbReference type="SUPFAM" id="SSF103473">
    <property type="entry name" value="MFS general substrate transporter"/>
    <property type="match status" value="1"/>
</dbReference>
<dbReference type="InterPro" id="IPR036259">
    <property type="entry name" value="MFS_trans_sf"/>
</dbReference>
<comment type="caution">
    <text evidence="7">The sequence shown here is derived from an EMBL/GenBank/DDBJ whole genome shotgun (WGS) entry which is preliminary data.</text>
</comment>
<dbReference type="RefSeq" id="WP_123739730.1">
    <property type="nucleotide sequence ID" value="NZ_RKHQ01000001.1"/>
</dbReference>
<sequence length="424" mass="43329">MSTSRPVTAVNRWGVLSGAVIALLMGGTLYSFSVFAKPFAELRGWAMPDVMQAFGFTSMLAPVAMIGAGYFLDRGRTQLLMIAGGVLFGAGHVLAGLVTSIGAFWLCFGLIAGLGQGMMYSAALSNTLKLFPDKRGLASGMITGGMGAGSVIAAPVGRAMVSSIGVSQSFVVLGAVYAVVVVLAAVLLIRQAPVGYAPAGWTPPAPVGGGAPTAMNWRQMIRTPQFWIIVPMFVAGAFFGLMITSNLSGISQDMFGATAASAALFVSLLGACNTIGRISWGWVSDRIGITTSLMIVFVLAAAALVLLGAGAGTLVLAAGVIVLGFAFGGVMSLFPPLTMANYGPRHQGVNYGIVFSAYALSGLVAPKWAASIAEGSGGDFSSAFYIAAAIAVCGLVLTLLYRGVTARRSAAASVVVEREPVSAP</sequence>
<feature type="domain" description="Major facilitator superfamily (MFS) profile" evidence="6">
    <location>
        <begin position="14"/>
        <end position="406"/>
    </location>
</feature>
<name>A0A3N2DD66_9MICO</name>
<proteinExistence type="predicted"/>
<dbReference type="PANTHER" id="PTHR11360">
    <property type="entry name" value="MONOCARBOXYLATE TRANSPORTER"/>
    <property type="match status" value="1"/>
</dbReference>
<feature type="transmembrane region" description="Helical" evidence="5">
    <location>
        <begin position="287"/>
        <end position="309"/>
    </location>
</feature>
<dbReference type="PANTHER" id="PTHR11360:SF317">
    <property type="entry name" value="MAJOR FACILITATOR SUPERFAMILY (MFS) PROFILE DOMAIN-CONTAINING PROTEIN-RELATED"/>
    <property type="match status" value="1"/>
</dbReference>
<keyword evidence="3 5" id="KW-1133">Transmembrane helix</keyword>
<dbReference type="AlphaFoldDB" id="A0A3N2DD66"/>
<evidence type="ECO:0000256" key="2">
    <source>
        <dbReference type="ARBA" id="ARBA00022692"/>
    </source>
</evidence>
<dbReference type="InterPro" id="IPR011701">
    <property type="entry name" value="MFS"/>
</dbReference>
<feature type="transmembrane region" description="Helical" evidence="5">
    <location>
        <begin position="169"/>
        <end position="189"/>
    </location>
</feature>
<feature type="transmembrane region" description="Helical" evidence="5">
    <location>
        <begin position="254"/>
        <end position="275"/>
    </location>
</feature>
<feature type="transmembrane region" description="Helical" evidence="5">
    <location>
        <begin position="349"/>
        <end position="370"/>
    </location>
</feature>
<feature type="transmembrane region" description="Helical" evidence="5">
    <location>
        <begin position="103"/>
        <end position="124"/>
    </location>
</feature>
<dbReference type="OrthoDB" id="9793415at2"/>
<protein>
    <submittedName>
        <fullName evidence="7">OFA family oxalate/formate antiporter-like MFS transporter</fullName>
    </submittedName>
</protein>
<dbReference type="InterPro" id="IPR050327">
    <property type="entry name" value="Proton-linked_MCT"/>
</dbReference>
<evidence type="ECO:0000259" key="6">
    <source>
        <dbReference type="PROSITE" id="PS50850"/>
    </source>
</evidence>
<feature type="transmembrane region" description="Helical" evidence="5">
    <location>
        <begin position="315"/>
        <end position="337"/>
    </location>
</feature>
<dbReference type="GO" id="GO:0005886">
    <property type="term" value="C:plasma membrane"/>
    <property type="evidence" value="ECO:0007669"/>
    <property type="project" value="UniProtKB-SubCell"/>
</dbReference>
<dbReference type="InterPro" id="IPR020846">
    <property type="entry name" value="MFS_dom"/>
</dbReference>
<dbReference type="Proteomes" id="UP000275356">
    <property type="component" value="Unassembled WGS sequence"/>
</dbReference>
<keyword evidence="8" id="KW-1185">Reference proteome</keyword>
<feature type="transmembrane region" description="Helical" evidence="5">
    <location>
        <begin position="382"/>
        <end position="401"/>
    </location>
</feature>
<feature type="transmembrane region" description="Helical" evidence="5">
    <location>
        <begin position="79"/>
        <end position="97"/>
    </location>
</feature>
<feature type="transmembrane region" description="Helical" evidence="5">
    <location>
        <begin position="226"/>
        <end position="248"/>
    </location>
</feature>
<reference evidence="7 8" key="1">
    <citation type="submission" date="2018-11" db="EMBL/GenBank/DDBJ databases">
        <title>Sequencing the genomes of 1000 actinobacteria strains.</title>
        <authorList>
            <person name="Klenk H.-P."/>
        </authorList>
    </citation>
    <scope>NUCLEOTIDE SEQUENCE [LARGE SCALE GENOMIC DNA]</scope>
    <source>
        <strain evidence="7 8">DSM 13521</strain>
    </source>
</reference>